<dbReference type="EMBL" id="VENO01000002">
    <property type="protein sequence ID" value="TNV68955.1"/>
    <property type="molecule type" value="Genomic_DNA"/>
</dbReference>
<dbReference type="CDD" id="cd02696">
    <property type="entry name" value="MurNAc-LAA"/>
    <property type="match status" value="1"/>
</dbReference>
<keyword evidence="1" id="KW-0378">Hydrolase</keyword>
<reference evidence="4 5" key="1">
    <citation type="submission" date="2019-06" db="EMBL/GenBank/DDBJ databases">
        <title>Description Trichococcus psychrophilus sp. nov., isolated from a cold spring, by genomic and phenotypic analyses.</title>
        <authorList>
            <person name="Zakharyuk A."/>
        </authorList>
    </citation>
    <scope>NUCLEOTIDE SEQUENCE [LARGE SCALE GENOMIC DNA]</scope>
    <source>
        <strain evidence="4 5">SKBG</strain>
    </source>
</reference>
<dbReference type="GO" id="GO:0009253">
    <property type="term" value="P:peptidoglycan catabolic process"/>
    <property type="evidence" value="ECO:0007669"/>
    <property type="project" value="InterPro"/>
</dbReference>
<evidence type="ECO:0000256" key="1">
    <source>
        <dbReference type="ARBA" id="ARBA00022801"/>
    </source>
</evidence>
<dbReference type="GO" id="GO:0008745">
    <property type="term" value="F:N-acetylmuramoyl-L-alanine amidase activity"/>
    <property type="evidence" value="ECO:0007669"/>
    <property type="project" value="InterPro"/>
</dbReference>
<feature type="domain" description="SH3b" evidence="3">
    <location>
        <begin position="194"/>
        <end position="257"/>
    </location>
</feature>
<dbReference type="PANTHER" id="PTHR30404:SF7">
    <property type="entry name" value="CELL WALL AMIDASE LYTH-RELATED"/>
    <property type="match status" value="1"/>
</dbReference>
<dbReference type="Pfam" id="PF08239">
    <property type="entry name" value="SH3_3"/>
    <property type="match status" value="3"/>
</dbReference>
<evidence type="ECO:0000259" key="3">
    <source>
        <dbReference type="PROSITE" id="PS51781"/>
    </source>
</evidence>
<keyword evidence="5" id="KW-1185">Reference proteome</keyword>
<feature type="domain" description="SH3b" evidence="3">
    <location>
        <begin position="43"/>
        <end position="105"/>
    </location>
</feature>
<keyword evidence="2" id="KW-0961">Cell wall biogenesis/degradation</keyword>
<dbReference type="GO" id="GO:0030288">
    <property type="term" value="C:outer membrane-bounded periplasmic space"/>
    <property type="evidence" value="ECO:0007669"/>
    <property type="project" value="TreeGrafter"/>
</dbReference>
<feature type="domain" description="SH3b" evidence="3">
    <location>
        <begin position="112"/>
        <end position="174"/>
    </location>
</feature>
<dbReference type="PIRSF" id="PIRSF037846">
    <property type="entry name" value="Autolysin_YrvJ_prd"/>
    <property type="match status" value="1"/>
</dbReference>
<dbReference type="PANTHER" id="PTHR30404">
    <property type="entry name" value="N-ACETYLMURAMOYL-L-ALANINE AMIDASE"/>
    <property type="match status" value="1"/>
</dbReference>
<organism evidence="4 5">
    <name type="scientific">Trichococcus shcherbakoviae subsp. psychrophilus</name>
    <dbReference type="NCBI Taxonomy" id="2585775"/>
    <lineage>
        <taxon>Bacteria</taxon>
        <taxon>Bacillati</taxon>
        <taxon>Bacillota</taxon>
        <taxon>Bacilli</taxon>
        <taxon>Lactobacillales</taxon>
        <taxon>Carnobacteriaceae</taxon>
        <taxon>Trichococcus</taxon>
    </lineage>
</organism>
<dbReference type="PROSITE" id="PS51781">
    <property type="entry name" value="SH3B"/>
    <property type="match status" value="3"/>
</dbReference>
<gene>
    <name evidence="4" type="ORF">FHK04_05405</name>
</gene>
<dbReference type="InterPro" id="IPR003646">
    <property type="entry name" value="SH3-like_bac-type"/>
</dbReference>
<dbReference type="SMART" id="SM00646">
    <property type="entry name" value="Ami_3"/>
    <property type="match status" value="1"/>
</dbReference>
<dbReference type="SMART" id="SM00287">
    <property type="entry name" value="SH3b"/>
    <property type="match status" value="3"/>
</dbReference>
<comment type="caution">
    <text evidence="4">The sequence shown here is derived from an EMBL/GenBank/DDBJ whole genome shotgun (WGS) entry which is preliminary data.</text>
</comment>
<dbReference type="AlphaFoldDB" id="A0A5C5E9P9"/>
<dbReference type="InterPro" id="IPR017293">
    <property type="entry name" value="N-acetylmuramoyl-L-ala_amidase"/>
</dbReference>
<dbReference type="GO" id="GO:0071555">
    <property type="term" value="P:cell wall organization"/>
    <property type="evidence" value="ECO:0007669"/>
    <property type="project" value="UniProtKB-KW"/>
</dbReference>
<proteinExistence type="predicted"/>
<evidence type="ECO:0000313" key="4">
    <source>
        <dbReference type="EMBL" id="TNV68955.1"/>
    </source>
</evidence>
<dbReference type="InterPro" id="IPR050695">
    <property type="entry name" value="N-acetylmuramoyl_amidase_3"/>
</dbReference>
<dbReference type="Gene3D" id="2.30.30.40">
    <property type="entry name" value="SH3 Domains"/>
    <property type="match status" value="3"/>
</dbReference>
<dbReference type="Pfam" id="PF01520">
    <property type="entry name" value="Amidase_3"/>
    <property type="match status" value="1"/>
</dbReference>
<dbReference type="Gene3D" id="3.40.630.40">
    <property type="entry name" value="Zn-dependent exopeptidases"/>
    <property type="match status" value="1"/>
</dbReference>
<evidence type="ECO:0000256" key="2">
    <source>
        <dbReference type="ARBA" id="ARBA00023316"/>
    </source>
</evidence>
<dbReference type="Proteomes" id="UP000313395">
    <property type="component" value="Unassembled WGS sequence"/>
</dbReference>
<sequence length="448" mass="48876">MHPKPERRQLVKTIAKNRHLFFLTLFLLFVGLGSFGTVALANYTTVGISASIVNVRSGPGLSYDIMTQIQGGSSVNVLADKNEWYKVRLSDGRIGWVASWLINNTEIAATSELLATVLVPSANVRQENNEASEVVGTASEGEKFALLYEENGWSQIKYNNKVAWILSELIEISPGSIQLAPETVDTTAVVADDANPKVIITMDGVNVRSGPSTSSDILFIAEKGEEYELISESGDFYKILYEGNKEGYVASWLVETSESLNTPVTASSTTTLAEATIVIDPGHGGEDPGAEGTYIYEKEVTLKTAEAVAEKLRSAGANVILTRTSDVYVTLEDRAEMSNVNDADLFISLHYDSTASGTSATGFTTYYYADADIPLANLVDDHLADTLPLQDNGSKFGDFLVTRENEQPALLLELGYMNNDSDVKTFNSDYYRSLVAESIYQALTEYFQ</sequence>
<dbReference type="InterPro" id="IPR002508">
    <property type="entry name" value="MurNAc-LAA_cat"/>
</dbReference>
<protein>
    <submittedName>
        <fullName evidence="4">N-acetylmuramoyl-L-alanine amidase</fullName>
    </submittedName>
</protein>
<evidence type="ECO:0000313" key="5">
    <source>
        <dbReference type="Proteomes" id="UP000313395"/>
    </source>
</evidence>
<name>A0A5C5E9P9_9LACT</name>
<dbReference type="SUPFAM" id="SSF53187">
    <property type="entry name" value="Zn-dependent exopeptidases"/>
    <property type="match status" value="1"/>
</dbReference>
<accession>A0A5C5E9P9</accession>